<evidence type="ECO:0000256" key="6">
    <source>
        <dbReference type="ARBA" id="ARBA00022741"/>
    </source>
</evidence>
<dbReference type="Gene3D" id="3.40.1190.10">
    <property type="entry name" value="Mur-like, catalytic domain"/>
    <property type="match status" value="1"/>
</dbReference>
<dbReference type="Pfam" id="PF08245">
    <property type="entry name" value="Mur_ligase_M"/>
    <property type="match status" value="1"/>
</dbReference>
<evidence type="ECO:0000256" key="2">
    <source>
        <dbReference type="ARBA" id="ARBA00004752"/>
    </source>
</evidence>
<keyword evidence="4" id="KW-0436">Ligase</keyword>
<dbReference type="GO" id="GO:0008360">
    <property type="term" value="P:regulation of cell shape"/>
    <property type="evidence" value="ECO:0007669"/>
    <property type="project" value="InterPro"/>
</dbReference>
<dbReference type="AlphaFoldDB" id="A0A381Y0P6"/>
<reference evidence="10" key="1">
    <citation type="submission" date="2018-05" db="EMBL/GenBank/DDBJ databases">
        <authorList>
            <person name="Lanie J.A."/>
            <person name="Ng W.-L."/>
            <person name="Kazmierczak K.M."/>
            <person name="Andrzejewski T.M."/>
            <person name="Davidsen T.M."/>
            <person name="Wayne K.J."/>
            <person name="Tettelin H."/>
            <person name="Glass J.I."/>
            <person name="Rusch D."/>
            <person name="Podicherti R."/>
            <person name="Tsui H.-C.T."/>
            <person name="Winkler M.E."/>
        </authorList>
    </citation>
    <scope>NUCLEOTIDE SEQUENCE</scope>
</reference>
<dbReference type="InterPro" id="IPR036615">
    <property type="entry name" value="Mur_ligase_C_dom_sf"/>
</dbReference>
<dbReference type="SUPFAM" id="SSF53244">
    <property type="entry name" value="MurD-like peptide ligases, peptide-binding domain"/>
    <property type="match status" value="1"/>
</dbReference>
<keyword evidence="6" id="KW-0547">Nucleotide-binding</keyword>
<proteinExistence type="inferred from homology"/>
<dbReference type="GO" id="GO:0005737">
    <property type="term" value="C:cytoplasm"/>
    <property type="evidence" value="ECO:0007669"/>
    <property type="project" value="UniProtKB-SubCell"/>
</dbReference>
<dbReference type="GO" id="GO:0005524">
    <property type="term" value="F:ATP binding"/>
    <property type="evidence" value="ECO:0007669"/>
    <property type="project" value="UniProtKB-KW"/>
</dbReference>
<keyword evidence="8" id="KW-0131">Cell cycle</keyword>
<dbReference type="PANTHER" id="PTHR43692:SF1">
    <property type="entry name" value="UDP-N-ACETYLMURAMOYLALANINE--D-GLUTAMATE LIGASE"/>
    <property type="match status" value="1"/>
</dbReference>
<dbReference type="UniPathway" id="UPA00219"/>
<dbReference type="GO" id="GO:0051301">
    <property type="term" value="P:cell division"/>
    <property type="evidence" value="ECO:0007669"/>
    <property type="project" value="UniProtKB-KW"/>
</dbReference>
<comment type="pathway">
    <text evidence="2">Cell wall biogenesis; peptidoglycan biosynthesis.</text>
</comment>
<dbReference type="EMBL" id="UINC01016969">
    <property type="protein sequence ID" value="SVA70241.1"/>
    <property type="molecule type" value="Genomic_DNA"/>
</dbReference>
<sequence>MGVTGKSIAASLYKSGSNIFYWDDNVIIKNKFRDSKYRIYKNKNFYWKKIDFLVVSPGIKTKGVNAHKIVKLAKKNECRIVSEIDLFQEYLEHCRYKNRIKVIAITGTNGKSTVVTLINHILRRNKIPCSLVGNIGKSIFSSKELKKGIYILEISSFQLENSRLFAPDYACILNLGSDHMDRHKSLKRYANDKLRIFNNLSLNQHGIINENHKELKLGKRNLPEFIRKRIISVDFKKNYFLHFNHSKQALTKRKIVNSGIINPYLSGDHNRENIFFAIKISELLRIKHSRIVNAIKTFKGLEHRQEIVHSGSKALIVNDSKATNFESLIPALKNYKNIYLICGGLPKNKNIEILNKNINQLVMVFIIGSNQEPFFNYFNKRVETYYVKNLSKAVKMVLSQVKDSKSYGTVLFSPGAASFDQFKNFEERGNQFKKLIKSNTKNAR</sequence>
<evidence type="ECO:0000256" key="5">
    <source>
        <dbReference type="ARBA" id="ARBA00022618"/>
    </source>
</evidence>
<dbReference type="InterPro" id="IPR013221">
    <property type="entry name" value="Mur_ligase_cen"/>
</dbReference>
<protein>
    <recommendedName>
        <fullName evidence="9">Mur ligase central domain-containing protein</fullName>
    </recommendedName>
</protein>
<evidence type="ECO:0000256" key="1">
    <source>
        <dbReference type="ARBA" id="ARBA00004496"/>
    </source>
</evidence>
<dbReference type="GO" id="GO:0009252">
    <property type="term" value="P:peptidoglycan biosynthetic process"/>
    <property type="evidence" value="ECO:0007669"/>
    <property type="project" value="UniProtKB-UniPathway"/>
</dbReference>
<evidence type="ECO:0000259" key="9">
    <source>
        <dbReference type="Pfam" id="PF08245"/>
    </source>
</evidence>
<dbReference type="GO" id="GO:0008764">
    <property type="term" value="F:UDP-N-acetylmuramoylalanine-D-glutamate ligase activity"/>
    <property type="evidence" value="ECO:0007669"/>
    <property type="project" value="InterPro"/>
</dbReference>
<dbReference type="InterPro" id="IPR005762">
    <property type="entry name" value="MurD"/>
</dbReference>
<evidence type="ECO:0000313" key="10">
    <source>
        <dbReference type="EMBL" id="SVA70241.1"/>
    </source>
</evidence>
<dbReference type="NCBIfam" id="TIGR01087">
    <property type="entry name" value="murD"/>
    <property type="match status" value="1"/>
</dbReference>
<keyword evidence="5" id="KW-0132">Cell division</keyword>
<comment type="subcellular location">
    <subcellularLocation>
        <location evidence="1">Cytoplasm</location>
    </subcellularLocation>
</comment>
<accession>A0A381Y0P6</accession>
<dbReference type="InterPro" id="IPR036565">
    <property type="entry name" value="Mur-like_cat_sf"/>
</dbReference>
<dbReference type="InterPro" id="IPR018109">
    <property type="entry name" value="Folylpolyglutamate_synth_CS"/>
</dbReference>
<dbReference type="SUPFAM" id="SSF53623">
    <property type="entry name" value="MurD-like peptide ligases, catalytic domain"/>
    <property type="match status" value="1"/>
</dbReference>
<feature type="domain" description="Mur ligase central" evidence="9">
    <location>
        <begin position="105"/>
        <end position="278"/>
    </location>
</feature>
<gene>
    <name evidence="10" type="ORF">METZ01_LOCUS123095</name>
</gene>
<evidence type="ECO:0000256" key="3">
    <source>
        <dbReference type="ARBA" id="ARBA00022490"/>
    </source>
</evidence>
<evidence type="ECO:0000256" key="7">
    <source>
        <dbReference type="ARBA" id="ARBA00022840"/>
    </source>
</evidence>
<evidence type="ECO:0000256" key="8">
    <source>
        <dbReference type="ARBA" id="ARBA00023306"/>
    </source>
</evidence>
<keyword evidence="7" id="KW-0067">ATP-binding</keyword>
<dbReference type="GO" id="GO:0004326">
    <property type="term" value="F:tetrahydrofolylpolyglutamate synthase activity"/>
    <property type="evidence" value="ECO:0007669"/>
    <property type="project" value="InterPro"/>
</dbReference>
<name>A0A381Y0P6_9ZZZZ</name>
<evidence type="ECO:0000256" key="4">
    <source>
        <dbReference type="ARBA" id="ARBA00022598"/>
    </source>
</evidence>
<organism evidence="10">
    <name type="scientific">marine metagenome</name>
    <dbReference type="NCBI Taxonomy" id="408172"/>
    <lineage>
        <taxon>unclassified sequences</taxon>
        <taxon>metagenomes</taxon>
        <taxon>ecological metagenomes</taxon>
    </lineage>
</organism>
<dbReference type="PANTHER" id="PTHR43692">
    <property type="entry name" value="UDP-N-ACETYLMURAMOYLALANINE--D-GLUTAMATE LIGASE"/>
    <property type="match status" value="1"/>
</dbReference>
<dbReference type="PROSITE" id="PS01011">
    <property type="entry name" value="FOLYLPOLYGLU_SYNT_1"/>
    <property type="match status" value="1"/>
</dbReference>
<dbReference type="HAMAP" id="MF_00639">
    <property type="entry name" value="MurD"/>
    <property type="match status" value="1"/>
</dbReference>
<keyword evidence="3" id="KW-0963">Cytoplasm</keyword>
<dbReference type="Gene3D" id="3.90.190.20">
    <property type="entry name" value="Mur ligase, C-terminal domain"/>
    <property type="match status" value="1"/>
</dbReference>